<proteinExistence type="predicted"/>
<evidence type="ECO:0000256" key="2">
    <source>
        <dbReference type="ARBA" id="ARBA00022837"/>
    </source>
</evidence>
<keyword evidence="1" id="KW-0479">Metal-binding</keyword>
<feature type="domain" description="C2" evidence="5">
    <location>
        <begin position="105"/>
        <end position="230"/>
    </location>
</feature>
<feature type="transmembrane region" description="Helical" evidence="4">
    <location>
        <begin position="783"/>
        <end position="800"/>
    </location>
</feature>
<evidence type="ECO:0000313" key="6">
    <source>
        <dbReference type="EMBL" id="CAE0408608.1"/>
    </source>
</evidence>
<protein>
    <recommendedName>
        <fullName evidence="5">C2 domain-containing protein</fullName>
    </recommendedName>
</protein>
<dbReference type="EMBL" id="HBIM01007444">
    <property type="protein sequence ID" value="CAE0408608.1"/>
    <property type="molecule type" value="Transcribed_RNA"/>
</dbReference>
<dbReference type="InterPro" id="IPR035892">
    <property type="entry name" value="C2_domain_sf"/>
</dbReference>
<evidence type="ECO:0000256" key="3">
    <source>
        <dbReference type="SAM" id="MobiDB-lite"/>
    </source>
</evidence>
<organism evidence="6">
    <name type="scientific">Amphora coffeiformis</name>
    <dbReference type="NCBI Taxonomy" id="265554"/>
    <lineage>
        <taxon>Eukaryota</taxon>
        <taxon>Sar</taxon>
        <taxon>Stramenopiles</taxon>
        <taxon>Ochrophyta</taxon>
        <taxon>Bacillariophyta</taxon>
        <taxon>Bacillariophyceae</taxon>
        <taxon>Bacillariophycidae</taxon>
        <taxon>Thalassiophysales</taxon>
        <taxon>Catenulaceae</taxon>
        <taxon>Amphora</taxon>
    </lineage>
</organism>
<dbReference type="InterPro" id="IPR000008">
    <property type="entry name" value="C2_dom"/>
</dbReference>
<feature type="region of interest" description="Disordered" evidence="3">
    <location>
        <begin position="935"/>
        <end position="982"/>
    </location>
</feature>
<dbReference type="SUPFAM" id="SSF49562">
    <property type="entry name" value="C2 domain (Calcium/lipid-binding domain, CaLB)"/>
    <property type="match status" value="2"/>
</dbReference>
<dbReference type="PROSITE" id="PS50004">
    <property type="entry name" value="C2"/>
    <property type="match status" value="1"/>
</dbReference>
<reference evidence="6" key="1">
    <citation type="submission" date="2021-01" db="EMBL/GenBank/DDBJ databases">
        <authorList>
            <person name="Corre E."/>
            <person name="Pelletier E."/>
            <person name="Niang G."/>
            <person name="Scheremetjew M."/>
            <person name="Finn R."/>
            <person name="Kale V."/>
            <person name="Holt S."/>
            <person name="Cochrane G."/>
            <person name="Meng A."/>
            <person name="Brown T."/>
            <person name="Cohen L."/>
        </authorList>
    </citation>
    <scope>NUCLEOTIDE SEQUENCE</scope>
    <source>
        <strain evidence="6">CCMP127</strain>
    </source>
</reference>
<dbReference type="PANTHER" id="PTHR45911">
    <property type="entry name" value="C2 DOMAIN-CONTAINING PROTEIN"/>
    <property type="match status" value="1"/>
</dbReference>
<evidence type="ECO:0000259" key="5">
    <source>
        <dbReference type="PROSITE" id="PS50004"/>
    </source>
</evidence>
<dbReference type="GO" id="GO:0016020">
    <property type="term" value="C:membrane"/>
    <property type="evidence" value="ECO:0007669"/>
    <property type="project" value="TreeGrafter"/>
</dbReference>
<keyword evidence="4" id="KW-1133">Transmembrane helix</keyword>
<sequence length="982" mass="112409">MDEHYMEHYSYRLEDVGIHRIHGRTCEMKFGSGPETVVRDIKFEAEKDALLFERCLADVQRRVQERAKKLAERYRELKKMQNEAPSTPGSISRAIGLSATTPSAVKSPVRDTLAVLEEGGMDVRILIDIVSAINLPTVDLFSADAYVVVRLGSREVHRTKVVHNTINPIWTVETKSLFLLELTSEDFFASTGGLSFVIKDYDRVGRNDIIGRVVVPHEELLKGKGDRIVYDIVPEKPPKSKLKQKHSRLVLRFREGTADDVDFMRSLNDHSGKIGIYSNETLLPPRPPDSKMLKRMTKGSGESALHRVKPYPDPAAPDRTKWMTTKELQREAEKESRGWVEAGSGKLGKLYVEVIGCDGLPNMDLNLNPRDKTDAFVCLVYEDVVVNTDVIGDTLKPRWMPWCCRAFVFDISHPQSNLFLGVFDYDSPIAPSQLVARTVSDIHDPIGRVAINLGHYLADTIYNLKIPIYLREEDAVKGVSRGTISLRLRMEWDQPRQAIIVAALPPPPMYVSCAQRIHWSAAHYTVEGLTDEASFSLGALTKYIAELQGYEELTPYFADAALNLLLWRGSYSFKMCGKPVSVPLHSMTAFAWGILVAWDFNFFPAFLVFAIGWGFLAMNQHERQNPSPWHMPRDYWSICYNFLLEKKMSVSIEVNQHKEAFDKFTEETEKRKAAFEEERKLMKVHSMELQEELSGDIKTAGSNEMDIQTKKENLVSGFVDNLNLLKPILYPAQLELAKVVRITRICVSVVRWDEPYLAWWITTTSFLMSFLMIWIPWSFIIRWILRVAVFVFLGPWMAIYDRCFLRRKNQSPEQRAEEIKEKVKAKYLNVTATASSNRTRMERAMKLKSLKKYLYGKYLVNVPHFCVDGIPTNPLFDSSARPFENEESVTMKIVDRKYGQNLTGDMIPTREFQLDVKKKEEDNTRILSRWRLRRRKKPTDVRSDNENEPLLGGHNGGAGVDYKSMQEDLMDSDRTVEIGGTR</sequence>
<feature type="transmembrane region" description="Helical" evidence="4">
    <location>
        <begin position="757"/>
        <end position="777"/>
    </location>
</feature>
<keyword evidence="4" id="KW-0472">Membrane</keyword>
<dbReference type="GO" id="GO:0005509">
    <property type="term" value="F:calcium ion binding"/>
    <property type="evidence" value="ECO:0007669"/>
    <property type="project" value="TreeGrafter"/>
</dbReference>
<dbReference type="Pfam" id="PF00168">
    <property type="entry name" value="C2"/>
    <property type="match status" value="2"/>
</dbReference>
<dbReference type="PANTHER" id="PTHR45911:SF4">
    <property type="entry name" value="MULTIPLE C2 AND TRANSMEMBRANE DOMAIN-CONTAINING PROTEIN"/>
    <property type="match status" value="1"/>
</dbReference>
<evidence type="ECO:0000256" key="4">
    <source>
        <dbReference type="SAM" id="Phobius"/>
    </source>
</evidence>
<accession>A0A7S3L3K4</accession>
<keyword evidence="4" id="KW-0812">Transmembrane</keyword>
<gene>
    <name evidence="6" type="ORF">ACOF00016_LOCUS6340</name>
</gene>
<name>A0A7S3L3K4_9STRA</name>
<dbReference type="CDD" id="cd00030">
    <property type="entry name" value="C2"/>
    <property type="match status" value="2"/>
</dbReference>
<keyword evidence="2" id="KW-0106">Calcium</keyword>
<dbReference type="Gene3D" id="2.60.40.150">
    <property type="entry name" value="C2 domain"/>
    <property type="match status" value="2"/>
</dbReference>
<feature type="transmembrane region" description="Helical" evidence="4">
    <location>
        <begin position="589"/>
        <end position="616"/>
    </location>
</feature>
<evidence type="ECO:0000256" key="1">
    <source>
        <dbReference type="ARBA" id="ARBA00022723"/>
    </source>
</evidence>
<dbReference type="AlphaFoldDB" id="A0A7S3L3K4"/>
<dbReference type="SMART" id="SM00239">
    <property type="entry name" value="C2"/>
    <property type="match status" value="2"/>
</dbReference>